<reference evidence="2 3" key="1">
    <citation type="submission" date="2017-06" db="EMBL/GenBank/DDBJ databases">
        <authorList>
            <person name="Kim H.J."/>
            <person name="Triplett B.A."/>
        </authorList>
    </citation>
    <scope>NUCLEOTIDE SEQUENCE [LARGE SCALE GENOMIC DNA]</scope>
    <source>
        <strain evidence="2 3">DSM 43151</strain>
    </source>
</reference>
<dbReference type="EMBL" id="FZNR01000006">
    <property type="protein sequence ID" value="SNR85869.1"/>
    <property type="molecule type" value="Genomic_DNA"/>
</dbReference>
<keyword evidence="1" id="KW-1133">Transmembrane helix</keyword>
<dbReference type="RefSeq" id="WP_089294445.1">
    <property type="nucleotide sequence ID" value="NZ_BOMU01000089.1"/>
</dbReference>
<dbReference type="AlphaFoldDB" id="A0A238ZRQ0"/>
<organism evidence="2 3">
    <name type="scientific">Actinoplanes regularis</name>
    <dbReference type="NCBI Taxonomy" id="52697"/>
    <lineage>
        <taxon>Bacteria</taxon>
        <taxon>Bacillati</taxon>
        <taxon>Actinomycetota</taxon>
        <taxon>Actinomycetes</taxon>
        <taxon>Micromonosporales</taxon>
        <taxon>Micromonosporaceae</taxon>
        <taxon>Actinoplanes</taxon>
    </lineage>
</organism>
<feature type="transmembrane region" description="Helical" evidence="1">
    <location>
        <begin position="51"/>
        <end position="72"/>
    </location>
</feature>
<proteinExistence type="predicted"/>
<dbReference type="Proteomes" id="UP000198415">
    <property type="component" value="Unassembled WGS sequence"/>
</dbReference>
<sequence>MALRYLKTVLVAFSWYANIVLLCFLNSRLPYDDHDCDSAFMCLTALDGARLLFLVISWLLGASMVAALLLAVPVSRTIDSVLKAGTMTALGGIIAAVMLGLLWAFTLA</sequence>
<keyword evidence="1" id="KW-0812">Transmembrane</keyword>
<keyword evidence="1" id="KW-0472">Membrane</keyword>
<accession>A0A238ZRQ0</accession>
<evidence type="ECO:0000313" key="2">
    <source>
        <dbReference type="EMBL" id="SNR85869.1"/>
    </source>
</evidence>
<feature type="transmembrane region" description="Helical" evidence="1">
    <location>
        <begin position="9"/>
        <end position="31"/>
    </location>
</feature>
<protein>
    <submittedName>
        <fullName evidence="2">Uncharacterized protein</fullName>
    </submittedName>
</protein>
<keyword evidence="3" id="KW-1185">Reference proteome</keyword>
<gene>
    <name evidence="2" type="ORF">SAMN06264365_106246</name>
</gene>
<name>A0A238ZRQ0_9ACTN</name>
<evidence type="ECO:0000313" key="3">
    <source>
        <dbReference type="Proteomes" id="UP000198415"/>
    </source>
</evidence>
<feature type="transmembrane region" description="Helical" evidence="1">
    <location>
        <begin position="84"/>
        <end position="105"/>
    </location>
</feature>
<evidence type="ECO:0000256" key="1">
    <source>
        <dbReference type="SAM" id="Phobius"/>
    </source>
</evidence>